<feature type="chain" id="PRO_5021002308" evidence="2">
    <location>
        <begin position="22"/>
        <end position="426"/>
    </location>
</feature>
<keyword evidence="4" id="KW-1185">Reference proteome</keyword>
<name>A0A4P8J3S5_9BURK</name>
<dbReference type="Proteomes" id="UP000298656">
    <property type="component" value="Chromosome 2"/>
</dbReference>
<dbReference type="AlphaFoldDB" id="A0A4P8J3S5"/>
<reference evidence="3 4" key="1">
    <citation type="submission" date="2019-05" db="EMBL/GenBank/DDBJ databases">
        <title>Burkholderia sp. DHOD12, isolated from subtropical forest soil.</title>
        <authorList>
            <person name="Gao Z.-H."/>
            <person name="Qiu L.-H."/>
        </authorList>
    </citation>
    <scope>NUCLEOTIDE SEQUENCE [LARGE SCALE GENOMIC DNA]</scope>
    <source>
        <strain evidence="3 4">DHOD12</strain>
    </source>
</reference>
<evidence type="ECO:0000256" key="2">
    <source>
        <dbReference type="SAM" id="SignalP"/>
    </source>
</evidence>
<feature type="region of interest" description="Disordered" evidence="1">
    <location>
        <begin position="30"/>
        <end position="51"/>
    </location>
</feature>
<gene>
    <name evidence="3" type="ORF">FAZ95_29740</name>
</gene>
<sequence length="426" mass="42738">MKMTRLLAPFSALIAALALTACGGGGGSSGTAANSSSTTASPSTPASTPTPALASNQQLVIVTQNSFNNAPNVPMTSVTICVPNTTNCQTINNVLVDTGSSGLRLQASVLNSTFAALAPATATGGGSLAECAEFGSGYTWGSVRMLDVKLASETASNIPVQIAGDSVGPVPTSNCSGSQAMDTPSIMGANGILGIGTQAEDCSGCTSSTTGTPSYYSCTSSSTACTPVLTPTSSLVVNPVAHFATDNNGVALQLPAVATTAPAIFGTLTFGIGTQSNNQLGSAQIFTTQAGTHYFSSNLNGNSTPFTIIDSGTNNYFLPNTGLPVCASTSWLCPTVPWVIAGTLQGVSGTNASVSFDIVSEQTLHATGNWVQNSLGADSTPSTPLTATFGTGQLADLGLPFFFGRTVYTAIQGHSTPGGTGPYVAF</sequence>
<dbReference type="OrthoDB" id="9150630at2"/>
<dbReference type="Pfam" id="PF11925">
    <property type="entry name" value="DUF3443"/>
    <property type="match status" value="1"/>
</dbReference>
<dbReference type="KEGG" id="tvl:FAZ95_29740"/>
<protein>
    <submittedName>
        <fullName evidence="3">DUF3443 family protein</fullName>
    </submittedName>
</protein>
<dbReference type="RefSeq" id="WP_137336019.1">
    <property type="nucleotide sequence ID" value="NZ_CP040078.1"/>
</dbReference>
<dbReference type="PROSITE" id="PS51257">
    <property type="entry name" value="PROKAR_LIPOPROTEIN"/>
    <property type="match status" value="1"/>
</dbReference>
<accession>A0A4P8J3S5</accession>
<evidence type="ECO:0000313" key="4">
    <source>
        <dbReference type="Proteomes" id="UP000298656"/>
    </source>
</evidence>
<evidence type="ECO:0000256" key="1">
    <source>
        <dbReference type="SAM" id="MobiDB-lite"/>
    </source>
</evidence>
<evidence type="ECO:0000313" key="3">
    <source>
        <dbReference type="EMBL" id="QCP53249.1"/>
    </source>
</evidence>
<keyword evidence="2" id="KW-0732">Signal</keyword>
<dbReference type="EMBL" id="CP040078">
    <property type="protein sequence ID" value="QCP53249.1"/>
    <property type="molecule type" value="Genomic_DNA"/>
</dbReference>
<feature type="signal peptide" evidence="2">
    <location>
        <begin position="1"/>
        <end position="21"/>
    </location>
</feature>
<dbReference type="InterPro" id="IPR021847">
    <property type="entry name" value="DUF3443"/>
</dbReference>
<proteinExistence type="predicted"/>
<organism evidence="3 4">
    <name type="scientific">Trinickia violacea</name>
    <dbReference type="NCBI Taxonomy" id="2571746"/>
    <lineage>
        <taxon>Bacteria</taxon>
        <taxon>Pseudomonadati</taxon>
        <taxon>Pseudomonadota</taxon>
        <taxon>Betaproteobacteria</taxon>
        <taxon>Burkholderiales</taxon>
        <taxon>Burkholderiaceae</taxon>
        <taxon>Trinickia</taxon>
    </lineage>
</organism>